<comment type="function">
    <text evidence="6">Sigma factors are initiation factors that promote the attachment of RNA polymerase to specific initiation sites and are then released.</text>
</comment>
<keyword evidence="1 6" id="KW-0963">Cytoplasm</keyword>
<keyword evidence="9" id="KW-1185">Reference proteome</keyword>
<sequence>MTKDSKLTTTEELIVEVFDARKSEVARNNLIQKYIPFIVKSIREITGKYVRIGDSDELSIGLMAFNEAIDRYDAERGPFLSYAKLVIASRLKRYFERNNDRDMSITIEDIDQIKSEKLVNDHHEHSNLEEEIEQWKKELIKFNITFHDLLEKKPKHKDTRYKAIEISKSVSQNQSIVNLMFEKFRLPIQMIHRNLHFSVKVLEGSRVFIISVVIIFVKELGAIRRWILRD</sequence>
<evidence type="ECO:0000256" key="4">
    <source>
        <dbReference type="ARBA" id="ARBA00023125"/>
    </source>
</evidence>
<evidence type="ECO:0000313" key="8">
    <source>
        <dbReference type="EMBL" id="MDH8679353.1"/>
    </source>
</evidence>
<keyword evidence="4 6" id="KW-0238">DNA-binding</keyword>
<evidence type="ECO:0000313" key="9">
    <source>
        <dbReference type="Proteomes" id="UP001158045"/>
    </source>
</evidence>
<organism evidence="8 9">
    <name type="scientific">Fusibacter bizertensis</name>
    <dbReference type="NCBI Taxonomy" id="1488331"/>
    <lineage>
        <taxon>Bacteria</taxon>
        <taxon>Bacillati</taxon>
        <taxon>Bacillota</taxon>
        <taxon>Clostridia</taxon>
        <taxon>Eubacteriales</taxon>
        <taxon>Eubacteriales Family XII. Incertae Sedis</taxon>
        <taxon>Fusibacter</taxon>
    </lineage>
</organism>
<reference evidence="8 9" key="1">
    <citation type="submission" date="2023-04" db="EMBL/GenBank/DDBJ databases">
        <title>Fusibacter bizertensis strain WBS, isolated from littoral bottom sediments of the Arctic seas - biochemical and genomic analysis.</title>
        <authorList>
            <person name="Brioukhanov A.L."/>
        </authorList>
    </citation>
    <scope>NUCLEOTIDE SEQUENCE [LARGE SCALE GENOMIC DNA]</scope>
    <source>
        <strain evidence="8 9">WBS</strain>
    </source>
</reference>
<feature type="coiled-coil region" evidence="7">
    <location>
        <begin position="118"/>
        <end position="145"/>
    </location>
</feature>
<comment type="activity regulation">
    <text evidence="6">Negatively regulated by the anti-sigma-I factor RsgI.</text>
</comment>
<feature type="DNA-binding region" description="H-T-H motif" evidence="6">
    <location>
        <begin position="188"/>
        <end position="207"/>
    </location>
</feature>
<comment type="subcellular location">
    <subcellularLocation>
        <location evidence="6">Cytoplasm</location>
    </subcellularLocation>
</comment>
<comment type="subunit">
    <text evidence="6">Interacts with RsgI.</text>
</comment>
<dbReference type="PIRSF" id="PIRSF038953">
    <property type="entry name" value="SigI"/>
    <property type="match status" value="1"/>
</dbReference>
<evidence type="ECO:0000256" key="5">
    <source>
        <dbReference type="ARBA" id="ARBA00023163"/>
    </source>
</evidence>
<dbReference type="Gene3D" id="1.10.1740.10">
    <property type="match status" value="1"/>
</dbReference>
<accession>A0ABT6NFZ2</accession>
<evidence type="ECO:0000256" key="1">
    <source>
        <dbReference type="ARBA" id="ARBA00022490"/>
    </source>
</evidence>
<keyword evidence="7" id="KW-0175">Coiled coil</keyword>
<name>A0ABT6NFZ2_9FIRM</name>
<evidence type="ECO:0000256" key="7">
    <source>
        <dbReference type="SAM" id="Coils"/>
    </source>
</evidence>
<comment type="similarity">
    <text evidence="6">Belongs to the sigma-70 factor family. SigI subfamily.</text>
</comment>
<gene>
    <name evidence="6" type="primary">sigI</name>
    <name evidence="8" type="ORF">QE109_14440</name>
</gene>
<evidence type="ECO:0000256" key="2">
    <source>
        <dbReference type="ARBA" id="ARBA00023015"/>
    </source>
</evidence>
<feature type="short sequence motif" description="Polymerase core binding" evidence="6">
    <location>
        <begin position="56"/>
        <end position="69"/>
    </location>
</feature>
<dbReference type="InterPro" id="IPR013325">
    <property type="entry name" value="RNA_pol_sigma_r2"/>
</dbReference>
<dbReference type="Proteomes" id="UP001158045">
    <property type="component" value="Unassembled WGS sequence"/>
</dbReference>
<keyword evidence="2 6" id="KW-0805">Transcription regulation</keyword>
<dbReference type="RefSeq" id="WP_281095249.1">
    <property type="nucleotide sequence ID" value="NZ_JARYZI010000011.1"/>
</dbReference>
<keyword evidence="3 6" id="KW-0731">Sigma factor</keyword>
<keyword evidence="5 6" id="KW-0804">Transcription</keyword>
<dbReference type="EMBL" id="JARYZI010000011">
    <property type="protein sequence ID" value="MDH8679353.1"/>
    <property type="molecule type" value="Genomic_DNA"/>
</dbReference>
<protein>
    <recommendedName>
        <fullName evidence="6">RNA polymerase sigma factor SigI</fullName>
    </recommendedName>
</protein>
<keyword evidence="6" id="KW-0346">Stress response</keyword>
<proteinExistence type="inferred from homology"/>
<dbReference type="InterPro" id="IPR014244">
    <property type="entry name" value="RNA_pol_sigma-I"/>
</dbReference>
<dbReference type="HAMAP" id="MF_02064">
    <property type="entry name" value="Sigma70_SigI"/>
    <property type="match status" value="1"/>
</dbReference>
<evidence type="ECO:0000256" key="3">
    <source>
        <dbReference type="ARBA" id="ARBA00023082"/>
    </source>
</evidence>
<comment type="caution">
    <text evidence="8">The sequence shown here is derived from an EMBL/GenBank/DDBJ whole genome shotgun (WGS) entry which is preliminary data.</text>
</comment>
<dbReference type="SUPFAM" id="SSF88946">
    <property type="entry name" value="Sigma2 domain of RNA polymerase sigma factors"/>
    <property type="match status" value="1"/>
</dbReference>
<evidence type="ECO:0000256" key="6">
    <source>
        <dbReference type="HAMAP-Rule" id="MF_02064"/>
    </source>
</evidence>